<evidence type="ECO:0000313" key="3">
    <source>
        <dbReference type="Proteomes" id="UP000708208"/>
    </source>
</evidence>
<comment type="caution">
    <text evidence="2">The sequence shown here is derived from an EMBL/GenBank/DDBJ whole genome shotgun (WGS) entry which is preliminary data.</text>
</comment>
<dbReference type="InterPro" id="IPR039353">
    <property type="entry name" value="TF_Adf1"/>
</dbReference>
<dbReference type="EMBL" id="CAJVCH010084884">
    <property type="protein sequence ID" value="CAG7721966.1"/>
    <property type="molecule type" value="Genomic_DNA"/>
</dbReference>
<sequence>MSRNSVQKNEFEEKLIELVKLKPPIYKKSDPDHGNVVVIGNCWEWIFDQLQPTKFAKDAMACKKQWKCIRDQWLAYKRKLTTKSGQAAGRIPFFRHERSMRVCEDPGETESLNGTISNVHTSAVPPPPANLSDSNEATINENEDGQVASIPTVTITSVQSSAVTPPQVHFMHKHLK</sequence>
<evidence type="ECO:0000259" key="1">
    <source>
        <dbReference type="PROSITE" id="PS51029"/>
    </source>
</evidence>
<dbReference type="Pfam" id="PF10545">
    <property type="entry name" value="MADF_DNA_bdg"/>
    <property type="match status" value="1"/>
</dbReference>
<organism evidence="2 3">
    <name type="scientific">Allacma fusca</name>
    <dbReference type="NCBI Taxonomy" id="39272"/>
    <lineage>
        <taxon>Eukaryota</taxon>
        <taxon>Metazoa</taxon>
        <taxon>Ecdysozoa</taxon>
        <taxon>Arthropoda</taxon>
        <taxon>Hexapoda</taxon>
        <taxon>Collembola</taxon>
        <taxon>Symphypleona</taxon>
        <taxon>Sminthuridae</taxon>
        <taxon>Allacma</taxon>
    </lineage>
</organism>
<dbReference type="AlphaFoldDB" id="A0A8J2NQH7"/>
<accession>A0A8J2NQH7</accession>
<reference evidence="2" key="1">
    <citation type="submission" date="2021-06" db="EMBL/GenBank/DDBJ databases">
        <authorList>
            <person name="Hodson N. C."/>
            <person name="Mongue J. A."/>
            <person name="Jaron S. K."/>
        </authorList>
    </citation>
    <scope>NUCLEOTIDE SEQUENCE</scope>
</reference>
<dbReference type="PANTHER" id="PTHR12243:SF67">
    <property type="entry name" value="COREPRESSOR OF PANGOLIN, ISOFORM A-RELATED"/>
    <property type="match status" value="1"/>
</dbReference>
<feature type="domain" description="MADF" evidence="1">
    <location>
        <begin position="14"/>
        <end position="108"/>
    </location>
</feature>
<dbReference type="PANTHER" id="PTHR12243">
    <property type="entry name" value="MADF DOMAIN TRANSCRIPTION FACTOR"/>
    <property type="match status" value="1"/>
</dbReference>
<dbReference type="GO" id="GO:0006357">
    <property type="term" value="P:regulation of transcription by RNA polymerase II"/>
    <property type="evidence" value="ECO:0007669"/>
    <property type="project" value="TreeGrafter"/>
</dbReference>
<dbReference type="GO" id="GO:0005667">
    <property type="term" value="C:transcription regulator complex"/>
    <property type="evidence" value="ECO:0007669"/>
    <property type="project" value="TreeGrafter"/>
</dbReference>
<protein>
    <recommendedName>
        <fullName evidence="1">MADF domain-containing protein</fullName>
    </recommendedName>
</protein>
<dbReference type="OrthoDB" id="5779735at2759"/>
<dbReference type="PROSITE" id="PS51029">
    <property type="entry name" value="MADF"/>
    <property type="match status" value="1"/>
</dbReference>
<keyword evidence="3" id="KW-1185">Reference proteome</keyword>
<dbReference type="GO" id="GO:0005634">
    <property type="term" value="C:nucleus"/>
    <property type="evidence" value="ECO:0007669"/>
    <property type="project" value="TreeGrafter"/>
</dbReference>
<name>A0A8J2NQH7_9HEXA</name>
<dbReference type="InterPro" id="IPR006578">
    <property type="entry name" value="MADF-dom"/>
</dbReference>
<gene>
    <name evidence="2" type="ORF">AFUS01_LOCUS11149</name>
</gene>
<evidence type="ECO:0000313" key="2">
    <source>
        <dbReference type="EMBL" id="CAG7721966.1"/>
    </source>
</evidence>
<feature type="non-terminal residue" evidence="2">
    <location>
        <position position="1"/>
    </location>
</feature>
<dbReference type="Proteomes" id="UP000708208">
    <property type="component" value="Unassembled WGS sequence"/>
</dbReference>
<proteinExistence type="predicted"/>